<sequence>MISDHRFIANFEKYRYLLVQLIKRDIQVKYRNSMLGIFWSFLEPLLTMIMFTIIFSYIFKRDIPNFPVYYLIGRVAFSLFQSGTTGAMKSIIGNSAILRSVYVPKYLFALASVGSAFVTFLLSLIILVAVMIVTNVHFTIYVIFASLPVLVLLLMTLGVGLILATVTVFFRDIEHLYGVFTMLLMYGSAVFYPASIIPAKWQFLLTINPFYAIISCMRTVLMNGTLYNTGELLYATVFSILCLVVGMGLFYKYQNKFLLHL</sequence>
<proteinExistence type="predicted"/>
<evidence type="ECO:0000313" key="11">
    <source>
        <dbReference type="Proteomes" id="UP000007490"/>
    </source>
</evidence>
<keyword evidence="2" id="KW-0813">Transport</keyword>
<evidence type="ECO:0000256" key="6">
    <source>
        <dbReference type="ARBA" id="ARBA00022989"/>
    </source>
</evidence>
<dbReference type="Proteomes" id="UP000007490">
    <property type="component" value="Chromosome"/>
</dbReference>
<protein>
    <submittedName>
        <fullName evidence="10">ABC-2 type transporter</fullName>
    </submittedName>
</protein>
<evidence type="ECO:0000256" key="5">
    <source>
        <dbReference type="ARBA" id="ARBA00022692"/>
    </source>
</evidence>
<dbReference type="PANTHER" id="PTHR30413:SF8">
    <property type="entry name" value="TRANSPORT PERMEASE PROTEIN"/>
    <property type="match status" value="1"/>
</dbReference>
<dbReference type="GO" id="GO:0043190">
    <property type="term" value="C:ATP-binding cassette (ABC) transporter complex"/>
    <property type="evidence" value="ECO:0007669"/>
    <property type="project" value="InterPro"/>
</dbReference>
<dbReference type="InterPro" id="IPR047817">
    <property type="entry name" value="ABC2_TM_bact-type"/>
</dbReference>
<keyword evidence="6 8" id="KW-1133">Transmembrane helix</keyword>
<dbReference type="eggNOG" id="arCOG04339">
    <property type="taxonomic scope" value="Archaea"/>
</dbReference>
<dbReference type="OrthoDB" id="74139at2157"/>
<dbReference type="PIRSF" id="PIRSF006648">
    <property type="entry name" value="DrrB"/>
    <property type="match status" value="1"/>
</dbReference>
<reference evidence="11" key="1">
    <citation type="submission" date="2011-02" db="EMBL/GenBank/DDBJ databases">
        <title>Complete sequence of Methanobacterium sp. AL-21.</title>
        <authorList>
            <consortium name="US DOE Joint Genome Institute"/>
            <person name="Lucas S."/>
            <person name="Copeland A."/>
            <person name="Lapidus A."/>
            <person name="Cheng J.-F."/>
            <person name="Goodwin L."/>
            <person name="Pitluck S."/>
            <person name="Chertkov O."/>
            <person name="Detter J.C."/>
            <person name="Han C."/>
            <person name="Tapia R."/>
            <person name="Land M."/>
            <person name="Hauser L."/>
            <person name="Kyrpides N."/>
            <person name="Ivanova N."/>
            <person name="Mikhailova N."/>
            <person name="Pagani I."/>
            <person name="Cadillo-Quiroz H."/>
            <person name="Imachi H."/>
            <person name="Zinder S."/>
            <person name="Liu W."/>
            <person name="Woyke T."/>
        </authorList>
    </citation>
    <scope>NUCLEOTIDE SEQUENCE [LARGE SCALE GENOMIC DNA]</scope>
    <source>
        <strain evidence="11">AL-21</strain>
    </source>
</reference>
<comment type="subcellular location">
    <subcellularLocation>
        <location evidence="1">Cell inner membrane</location>
        <topology evidence="1">Multi-pass membrane protein</topology>
    </subcellularLocation>
</comment>
<keyword evidence="7 8" id="KW-0472">Membrane</keyword>
<dbReference type="HOGENOM" id="CLU_060703_2_0_2"/>
<evidence type="ECO:0000256" key="1">
    <source>
        <dbReference type="ARBA" id="ARBA00004429"/>
    </source>
</evidence>
<dbReference type="EMBL" id="CP002551">
    <property type="protein sequence ID" value="ADZ09151.1"/>
    <property type="molecule type" value="Genomic_DNA"/>
</dbReference>
<dbReference type="InterPro" id="IPR000412">
    <property type="entry name" value="ABC_2_transport"/>
</dbReference>
<feature type="transmembrane region" description="Helical" evidence="8">
    <location>
        <begin position="176"/>
        <end position="195"/>
    </location>
</feature>
<organism evidence="10 11">
    <name type="scientific">Methanobacterium lacus (strain AL-21)</name>
    <dbReference type="NCBI Taxonomy" id="877455"/>
    <lineage>
        <taxon>Archaea</taxon>
        <taxon>Methanobacteriati</taxon>
        <taxon>Methanobacteriota</taxon>
        <taxon>Methanomada group</taxon>
        <taxon>Methanobacteria</taxon>
        <taxon>Methanobacteriales</taxon>
        <taxon>Methanobacteriaceae</taxon>
        <taxon>Methanobacterium</taxon>
    </lineage>
</organism>
<dbReference type="AlphaFoldDB" id="F0TBS4"/>
<evidence type="ECO:0000313" key="10">
    <source>
        <dbReference type="EMBL" id="ADZ09151.1"/>
    </source>
</evidence>
<evidence type="ECO:0000259" key="9">
    <source>
        <dbReference type="PROSITE" id="PS51012"/>
    </source>
</evidence>
<feature type="transmembrane region" description="Helical" evidence="8">
    <location>
        <begin position="201"/>
        <end position="220"/>
    </location>
</feature>
<keyword evidence="4" id="KW-0997">Cell inner membrane</keyword>
<evidence type="ECO:0000256" key="7">
    <source>
        <dbReference type="ARBA" id="ARBA00023136"/>
    </source>
</evidence>
<dbReference type="RefSeq" id="WP_013644502.1">
    <property type="nucleotide sequence ID" value="NC_015216.1"/>
</dbReference>
<dbReference type="PANTHER" id="PTHR30413">
    <property type="entry name" value="INNER MEMBRANE TRANSPORT PERMEASE"/>
    <property type="match status" value="1"/>
</dbReference>
<dbReference type="InterPro" id="IPR013525">
    <property type="entry name" value="ABC2_TM"/>
</dbReference>
<dbReference type="Pfam" id="PF01061">
    <property type="entry name" value="ABC2_membrane"/>
    <property type="match status" value="1"/>
</dbReference>
<accession>F0TBS4</accession>
<feature type="domain" description="ABC transmembrane type-2" evidence="9">
    <location>
        <begin position="35"/>
        <end position="253"/>
    </location>
</feature>
<dbReference type="GeneID" id="10277351"/>
<dbReference type="KEGG" id="mel:Metbo_0902"/>
<evidence type="ECO:0000256" key="3">
    <source>
        <dbReference type="ARBA" id="ARBA00022475"/>
    </source>
</evidence>
<dbReference type="PRINTS" id="PR00164">
    <property type="entry name" value="ABC2TRNSPORT"/>
</dbReference>
<name>F0TBS4_METLA</name>
<feature type="transmembrane region" description="Helical" evidence="8">
    <location>
        <begin position="106"/>
        <end position="132"/>
    </location>
</feature>
<feature type="transmembrane region" description="Helical" evidence="8">
    <location>
        <begin position="34"/>
        <end position="59"/>
    </location>
</feature>
<keyword evidence="11" id="KW-1185">Reference proteome</keyword>
<reference evidence="10 11" key="2">
    <citation type="journal article" date="2014" name="Int. J. Syst. Evol. Microbiol.">
        <title>Methanobacterium paludis sp. nov. and a novel strain of Methanobacterium lacus isolated from northern peatlands.</title>
        <authorList>
            <person name="Cadillo-Quiroz H."/>
            <person name="Brauer S.L."/>
            <person name="Goodson N."/>
            <person name="Yavitt J.B."/>
            <person name="Zinder S.H."/>
        </authorList>
    </citation>
    <scope>NUCLEOTIDE SEQUENCE [LARGE SCALE GENOMIC DNA]</scope>
    <source>
        <strain evidence="10 11">AL-21</strain>
    </source>
</reference>
<keyword evidence="5 8" id="KW-0812">Transmembrane</keyword>
<evidence type="ECO:0000256" key="4">
    <source>
        <dbReference type="ARBA" id="ARBA00022519"/>
    </source>
</evidence>
<gene>
    <name evidence="10" type="ordered locus">Metbo_0902</name>
</gene>
<dbReference type="PROSITE" id="PS51012">
    <property type="entry name" value="ABC_TM2"/>
    <property type="match status" value="1"/>
</dbReference>
<evidence type="ECO:0000256" key="8">
    <source>
        <dbReference type="SAM" id="Phobius"/>
    </source>
</evidence>
<dbReference type="GO" id="GO:0015920">
    <property type="term" value="P:lipopolysaccharide transport"/>
    <property type="evidence" value="ECO:0007669"/>
    <property type="project" value="TreeGrafter"/>
</dbReference>
<keyword evidence="3" id="KW-1003">Cell membrane</keyword>
<feature type="transmembrane region" description="Helical" evidence="8">
    <location>
        <begin position="138"/>
        <end position="164"/>
    </location>
</feature>
<dbReference type="GO" id="GO:0140359">
    <property type="term" value="F:ABC-type transporter activity"/>
    <property type="evidence" value="ECO:0007669"/>
    <property type="project" value="InterPro"/>
</dbReference>
<feature type="transmembrane region" description="Helical" evidence="8">
    <location>
        <begin position="71"/>
        <end position="94"/>
    </location>
</feature>
<dbReference type="STRING" id="877455.Metbo_0902"/>
<feature type="transmembrane region" description="Helical" evidence="8">
    <location>
        <begin position="232"/>
        <end position="251"/>
    </location>
</feature>
<evidence type="ECO:0000256" key="2">
    <source>
        <dbReference type="ARBA" id="ARBA00022448"/>
    </source>
</evidence>